<accession>A0A1M6C445</accession>
<dbReference type="Proteomes" id="UP000184335">
    <property type="component" value="Unassembled WGS sequence"/>
</dbReference>
<keyword evidence="2" id="KW-1185">Reference proteome</keyword>
<dbReference type="EMBL" id="FQYI01000002">
    <property type="protein sequence ID" value="SHI55835.1"/>
    <property type="molecule type" value="Genomic_DNA"/>
</dbReference>
<name>A0A1M6C445_9FLAO</name>
<organism evidence="1 2">
    <name type="scientific">Cruoricaptor ignavus</name>
    <dbReference type="NCBI Taxonomy" id="1118202"/>
    <lineage>
        <taxon>Bacteria</taxon>
        <taxon>Pseudomonadati</taxon>
        <taxon>Bacteroidota</taxon>
        <taxon>Flavobacteriia</taxon>
        <taxon>Flavobacteriales</taxon>
        <taxon>Weeksellaceae</taxon>
        <taxon>Cruoricaptor</taxon>
    </lineage>
</organism>
<protein>
    <submittedName>
        <fullName evidence="1">Uncharacterized protein</fullName>
    </submittedName>
</protein>
<proteinExistence type="predicted"/>
<sequence>MLKIMLKICEISKIHYEEESSQVAFNRKRFLQYGKRRSLENLLLSLLY</sequence>
<reference evidence="1 2" key="1">
    <citation type="submission" date="2016-11" db="EMBL/GenBank/DDBJ databases">
        <authorList>
            <person name="Jaros S."/>
            <person name="Januszkiewicz K."/>
            <person name="Wedrychowicz H."/>
        </authorList>
    </citation>
    <scope>NUCLEOTIDE SEQUENCE [LARGE SCALE GENOMIC DNA]</scope>
    <source>
        <strain evidence="1 2">DSM 25479</strain>
    </source>
</reference>
<dbReference type="AlphaFoldDB" id="A0A1M6C445"/>
<evidence type="ECO:0000313" key="1">
    <source>
        <dbReference type="EMBL" id="SHI55835.1"/>
    </source>
</evidence>
<gene>
    <name evidence="1" type="ORF">SAMN05443429_102221</name>
</gene>
<evidence type="ECO:0000313" key="2">
    <source>
        <dbReference type="Proteomes" id="UP000184335"/>
    </source>
</evidence>